<evidence type="ECO:0000313" key="3">
    <source>
        <dbReference type="Proteomes" id="UP000092461"/>
    </source>
</evidence>
<reference evidence="2" key="1">
    <citation type="submission" date="2020-05" db="UniProtKB">
        <authorList>
            <consortium name="EnsemblMetazoa"/>
        </authorList>
    </citation>
    <scope>IDENTIFICATION</scope>
    <source>
        <strain evidence="2">Jacobina</strain>
    </source>
</reference>
<evidence type="ECO:0000313" key="2">
    <source>
        <dbReference type="EnsemblMetazoa" id="LLOJ009616-PA"/>
    </source>
</evidence>
<accession>A0A1B0CX80</accession>
<protein>
    <submittedName>
        <fullName evidence="2">Uncharacterized protein</fullName>
    </submittedName>
</protein>
<feature type="region of interest" description="Disordered" evidence="1">
    <location>
        <begin position="57"/>
        <end position="93"/>
    </location>
</feature>
<proteinExistence type="predicted"/>
<organism evidence="2 3">
    <name type="scientific">Lutzomyia longipalpis</name>
    <name type="common">Sand fly</name>
    <dbReference type="NCBI Taxonomy" id="7200"/>
    <lineage>
        <taxon>Eukaryota</taxon>
        <taxon>Metazoa</taxon>
        <taxon>Ecdysozoa</taxon>
        <taxon>Arthropoda</taxon>
        <taxon>Hexapoda</taxon>
        <taxon>Insecta</taxon>
        <taxon>Pterygota</taxon>
        <taxon>Neoptera</taxon>
        <taxon>Endopterygota</taxon>
        <taxon>Diptera</taxon>
        <taxon>Nematocera</taxon>
        <taxon>Psychodoidea</taxon>
        <taxon>Psychodidae</taxon>
        <taxon>Lutzomyia</taxon>
        <taxon>Lutzomyia</taxon>
    </lineage>
</organism>
<evidence type="ECO:0000256" key="1">
    <source>
        <dbReference type="SAM" id="MobiDB-lite"/>
    </source>
</evidence>
<dbReference type="VEuPathDB" id="VectorBase:LLOJ009616"/>
<dbReference type="AlphaFoldDB" id="A0A1B0CX80"/>
<dbReference type="Proteomes" id="UP000092461">
    <property type="component" value="Unassembled WGS sequence"/>
</dbReference>
<name>A0A1B0CX80_LUTLO</name>
<dbReference type="EnsemblMetazoa" id="LLOJ009616-RA">
    <property type="protein sequence ID" value="LLOJ009616-PA"/>
    <property type="gene ID" value="LLOJ009616"/>
</dbReference>
<feature type="compositionally biased region" description="Polar residues" evidence="1">
    <location>
        <begin position="57"/>
        <end position="66"/>
    </location>
</feature>
<feature type="compositionally biased region" description="Low complexity" evidence="1">
    <location>
        <begin position="67"/>
        <end position="82"/>
    </location>
</feature>
<sequence length="267" mass="28866">MQELKTMKLGHGYMEPGIMPLSMVSTGDSSSIPKQQLGAWGKNLSLWGIPPTSPCSTTSMRNAFQQSSSHSTSSKESLWTSTQSSPISHPLGTNLWESPVSKLSQATLMSSGSSSSKDSVNSIWFTPPQIHSPNAMVTSTPNGKATCDVWDVLRTPPVQKNGDTIPRLVRPQEISNTNGWISDLSKSSKDSVSSLWATPTTPPANTYTGATYAPNSSGKMLLQTDTYAAKRLTPPTMQPLMNDSQNAANSCLQLFSDEFLNYLNMIN</sequence>
<keyword evidence="3" id="KW-1185">Reference proteome</keyword>
<dbReference type="EMBL" id="AJWK01033350">
    <property type="status" value="NOT_ANNOTATED_CDS"/>
    <property type="molecule type" value="Genomic_DNA"/>
</dbReference>
<dbReference type="EMBL" id="AJWK01033349">
    <property type="status" value="NOT_ANNOTATED_CDS"/>
    <property type="molecule type" value="Genomic_DNA"/>
</dbReference>
<dbReference type="EMBL" id="AJWK01033348">
    <property type="status" value="NOT_ANNOTATED_CDS"/>
    <property type="molecule type" value="Genomic_DNA"/>
</dbReference>